<protein>
    <submittedName>
        <fullName evidence="1">Uncharacterized protein</fullName>
    </submittedName>
</protein>
<accession>A0ABU9DL92</accession>
<proteinExistence type="predicted"/>
<evidence type="ECO:0000313" key="1">
    <source>
        <dbReference type="EMBL" id="MEK8128982.1"/>
    </source>
</evidence>
<evidence type="ECO:0000313" key="2">
    <source>
        <dbReference type="Proteomes" id="UP001469365"/>
    </source>
</evidence>
<comment type="caution">
    <text evidence="1">The sequence shown here is derived from an EMBL/GenBank/DDBJ whole genome shotgun (WGS) entry which is preliminary data.</text>
</comment>
<dbReference type="EMBL" id="JBBPCC010000008">
    <property type="protein sequence ID" value="MEK8128982.1"/>
    <property type="molecule type" value="Genomic_DNA"/>
</dbReference>
<name>A0ABU9DL92_9BACL</name>
<reference evidence="1 2" key="1">
    <citation type="submission" date="2024-04" db="EMBL/GenBank/DDBJ databases">
        <title>draft genome sequnece of Paenibacillus filicis.</title>
        <authorList>
            <person name="Kim D.-U."/>
        </authorList>
    </citation>
    <scope>NUCLEOTIDE SEQUENCE [LARGE SCALE GENOMIC DNA]</scope>
    <source>
        <strain evidence="1 2">KACC14197</strain>
    </source>
</reference>
<dbReference type="RefSeq" id="WP_341416080.1">
    <property type="nucleotide sequence ID" value="NZ_JBBPCC010000008.1"/>
</dbReference>
<dbReference type="Proteomes" id="UP001469365">
    <property type="component" value="Unassembled WGS sequence"/>
</dbReference>
<keyword evidence="2" id="KW-1185">Reference proteome</keyword>
<organism evidence="1 2">
    <name type="scientific">Paenibacillus filicis</name>
    <dbReference type="NCBI Taxonomy" id="669464"/>
    <lineage>
        <taxon>Bacteria</taxon>
        <taxon>Bacillati</taxon>
        <taxon>Bacillota</taxon>
        <taxon>Bacilli</taxon>
        <taxon>Bacillales</taxon>
        <taxon>Paenibacillaceae</taxon>
        <taxon>Paenibacillus</taxon>
    </lineage>
</organism>
<gene>
    <name evidence="1" type="ORF">WMW72_13845</name>
</gene>
<sequence length="137" mass="15297">MTIQARQALLLKSFFARGAECSYPRPFIVIENTGSVIRAINVSSIEPSKLHKLGFPSNKEIPNCIPPLGKPSFAQLDEIYEFEIFDGFEKAILAGGRQLNQTSFDNLLEQQSVYGRTNTILTCSVPVQEIKSRNPHL</sequence>